<dbReference type="Pfam" id="PF08268">
    <property type="entry name" value="FBA_3"/>
    <property type="match status" value="1"/>
</dbReference>
<dbReference type="PROSITE" id="PS50181">
    <property type="entry name" value="FBOX"/>
    <property type="match status" value="1"/>
</dbReference>
<dbReference type="KEGG" id="eus:EUTSA_v10009377mg"/>
<dbReference type="Pfam" id="PF00646">
    <property type="entry name" value="F-box"/>
    <property type="match status" value="1"/>
</dbReference>
<protein>
    <recommendedName>
        <fullName evidence="2">F-box domain-containing protein</fullName>
    </recommendedName>
</protein>
<gene>
    <name evidence="3" type="ORF">EUTSA_v10009377mg</name>
</gene>
<organism evidence="3 4">
    <name type="scientific">Eutrema salsugineum</name>
    <name type="common">Saltwater cress</name>
    <name type="synonym">Sisymbrium salsugineum</name>
    <dbReference type="NCBI Taxonomy" id="72664"/>
    <lineage>
        <taxon>Eukaryota</taxon>
        <taxon>Viridiplantae</taxon>
        <taxon>Streptophyta</taxon>
        <taxon>Embryophyta</taxon>
        <taxon>Tracheophyta</taxon>
        <taxon>Spermatophyta</taxon>
        <taxon>Magnoliopsida</taxon>
        <taxon>eudicotyledons</taxon>
        <taxon>Gunneridae</taxon>
        <taxon>Pentapetalae</taxon>
        <taxon>rosids</taxon>
        <taxon>malvids</taxon>
        <taxon>Brassicales</taxon>
        <taxon>Brassicaceae</taxon>
        <taxon>Eutremeae</taxon>
        <taxon>Eutrema</taxon>
    </lineage>
</organism>
<reference evidence="3 4" key="1">
    <citation type="journal article" date="2013" name="Front. Plant Sci.">
        <title>The Reference Genome of the Halophytic Plant Eutrema salsugineum.</title>
        <authorList>
            <person name="Yang R."/>
            <person name="Jarvis D.E."/>
            <person name="Chen H."/>
            <person name="Beilstein M.A."/>
            <person name="Grimwood J."/>
            <person name="Jenkins J."/>
            <person name="Shu S."/>
            <person name="Prochnik S."/>
            <person name="Xin M."/>
            <person name="Ma C."/>
            <person name="Schmutz J."/>
            <person name="Wing R.A."/>
            <person name="Mitchell-Olds T."/>
            <person name="Schumaker K.S."/>
            <person name="Wang X."/>
        </authorList>
    </citation>
    <scope>NUCLEOTIDE SEQUENCE [LARGE SCALE GENOMIC DNA]</scope>
</reference>
<dbReference type="OMA" id="PHYPERE"/>
<dbReference type="NCBIfam" id="TIGR01640">
    <property type="entry name" value="F_box_assoc_1"/>
    <property type="match status" value="1"/>
</dbReference>
<dbReference type="eggNOG" id="ENOG502SNHU">
    <property type="taxonomic scope" value="Eukaryota"/>
</dbReference>
<sequence>ISQYSTIMMKRGVKILDSVPIDLFLEIFSRLPSKSISRFRCVSKLWGSMLHRQYFFTELFLTRSSARPRLLFILQGLRECSVFSSPQLQNPYGKSSSLVVSADFHVKFSRDMWPAEFCGFTCGLIYFYSMRISEKKGDDKVPVIFNPTTRQYASLPETDRFSRSFLGFDPIDKQFKVLSMPFPKFSNDHRILTLGTGEMSWKKIQCPLIHYLLSKEICINDVLYYLAETSDDEEVSIIVVCFDVRAEKFKIIEVEESFYYATLINYKGKLGGIRQKYDGDSNTLELHMWVLEDVEKWSKNVYTLPADKIVDFRIVSVVGVTATGEIVLSMRHTSKSFYVSYFNPERKTLQHVEIQGFGAYYDENRHRVVTFVDYVEDLNVNDAKYLKSSQCLNITRQRPKLPKPQNRRRRNRGQP</sequence>
<dbReference type="Gramene" id="ESQ33746">
    <property type="protein sequence ID" value="ESQ33746"/>
    <property type="gene ID" value="EUTSA_v10009377mg"/>
</dbReference>
<dbReference type="SMART" id="SM00256">
    <property type="entry name" value="FBOX"/>
    <property type="match status" value="1"/>
</dbReference>
<dbReference type="PANTHER" id="PTHR31111">
    <property type="entry name" value="BNAA05G37150D PROTEIN-RELATED"/>
    <property type="match status" value="1"/>
</dbReference>
<evidence type="ECO:0000313" key="3">
    <source>
        <dbReference type="EMBL" id="ESQ33746.1"/>
    </source>
</evidence>
<dbReference type="Proteomes" id="UP000030689">
    <property type="component" value="Unassembled WGS sequence"/>
</dbReference>
<dbReference type="SUPFAM" id="SSF81383">
    <property type="entry name" value="F-box domain"/>
    <property type="match status" value="1"/>
</dbReference>
<dbReference type="InterPro" id="IPR036047">
    <property type="entry name" value="F-box-like_dom_sf"/>
</dbReference>
<evidence type="ECO:0000313" key="4">
    <source>
        <dbReference type="Proteomes" id="UP000030689"/>
    </source>
</evidence>
<accession>V4MQ08</accession>
<dbReference type="EMBL" id="KI517683">
    <property type="protein sequence ID" value="ESQ33746.1"/>
    <property type="molecule type" value="Genomic_DNA"/>
</dbReference>
<feature type="region of interest" description="Disordered" evidence="1">
    <location>
        <begin position="396"/>
        <end position="415"/>
    </location>
</feature>
<dbReference type="AlphaFoldDB" id="V4MQ08"/>
<proteinExistence type="predicted"/>
<dbReference type="Gene3D" id="1.20.1280.50">
    <property type="match status" value="1"/>
</dbReference>
<dbReference type="InterPro" id="IPR013187">
    <property type="entry name" value="F-box-assoc_dom_typ3"/>
</dbReference>
<evidence type="ECO:0000259" key="2">
    <source>
        <dbReference type="PROSITE" id="PS50181"/>
    </source>
</evidence>
<feature type="compositionally biased region" description="Basic residues" evidence="1">
    <location>
        <begin position="397"/>
        <end position="415"/>
    </location>
</feature>
<feature type="non-terminal residue" evidence="3">
    <location>
        <position position="1"/>
    </location>
</feature>
<name>V4MQ08_EUTSA</name>
<keyword evidence="4" id="KW-1185">Reference proteome</keyword>
<dbReference type="InterPro" id="IPR017451">
    <property type="entry name" value="F-box-assoc_interact_dom"/>
</dbReference>
<feature type="domain" description="F-box" evidence="2">
    <location>
        <begin position="13"/>
        <end position="59"/>
    </location>
</feature>
<dbReference type="InterPro" id="IPR001810">
    <property type="entry name" value="F-box_dom"/>
</dbReference>
<evidence type="ECO:0000256" key="1">
    <source>
        <dbReference type="SAM" id="MobiDB-lite"/>
    </source>
</evidence>
<dbReference type="PANTHER" id="PTHR31111:SF130">
    <property type="entry name" value="F-BOX ASSOCIATED UBIQUITINATION EFFECTOR FAMILY PROTEIN"/>
    <property type="match status" value="1"/>
</dbReference>